<sequence>MRRTHLRRPAAASLLLAAVLAVTGCSSSEKDEAKAAASASASERSAAERVEDQVDQDGGDGKTESPSPSESADSGPVRPDSELKPATGSFTKDEKEYLKGRVPQSIEPAAVLDVGKEACQRIERTAKRDKDATVAAVIAGEIKDAEDAVNHLCPEQKPVLDAAKGGYADGTHANPAAGRYRTLTAGPGCTWSVMDAKGGEVASGPGPEGGDQHELTIPSGAKEFTSNGCYAWARVTG</sequence>
<dbReference type="RefSeq" id="WP_279926654.1">
    <property type="nucleotide sequence ID" value="NZ_JARWBG010000004.1"/>
</dbReference>
<gene>
    <name evidence="3" type="ORF">QCN29_06110</name>
</gene>
<evidence type="ECO:0008006" key="5">
    <source>
        <dbReference type="Google" id="ProtNLM"/>
    </source>
</evidence>
<keyword evidence="2" id="KW-0732">Signal</keyword>
<protein>
    <recommendedName>
        <fullName evidence="5">DUF732 domain-containing protein</fullName>
    </recommendedName>
</protein>
<evidence type="ECO:0000313" key="3">
    <source>
        <dbReference type="EMBL" id="MDH2388366.1"/>
    </source>
</evidence>
<feature type="region of interest" description="Disordered" evidence="1">
    <location>
        <begin position="25"/>
        <end position="101"/>
    </location>
</feature>
<keyword evidence="4" id="KW-1185">Reference proteome</keyword>
<evidence type="ECO:0000313" key="4">
    <source>
        <dbReference type="Proteomes" id="UP001223144"/>
    </source>
</evidence>
<evidence type="ECO:0000256" key="2">
    <source>
        <dbReference type="SAM" id="SignalP"/>
    </source>
</evidence>
<name>A0ABT6HJ48_9ACTN</name>
<feature type="chain" id="PRO_5046430222" description="DUF732 domain-containing protein" evidence="2">
    <location>
        <begin position="22"/>
        <end position="237"/>
    </location>
</feature>
<organism evidence="3 4">
    <name type="scientific">Streptomyces chengmaiensis</name>
    <dbReference type="NCBI Taxonomy" id="3040919"/>
    <lineage>
        <taxon>Bacteria</taxon>
        <taxon>Bacillati</taxon>
        <taxon>Actinomycetota</taxon>
        <taxon>Actinomycetes</taxon>
        <taxon>Kitasatosporales</taxon>
        <taxon>Streptomycetaceae</taxon>
        <taxon>Streptomyces</taxon>
    </lineage>
</organism>
<feature type="signal peptide" evidence="2">
    <location>
        <begin position="1"/>
        <end position="21"/>
    </location>
</feature>
<reference evidence="3 4" key="1">
    <citation type="submission" date="2023-04" db="EMBL/GenBank/DDBJ databases">
        <title>Streptomyces chengmaiensis sp. nov. isolated from the stem of mangrove plant in Hainan.</title>
        <authorList>
            <person name="Huang X."/>
            <person name="Zhou S."/>
            <person name="Chu X."/>
            <person name="Xie Y."/>
            <person name="Lin Y."/>
        </authorList>
    </citation>
    <scope>NUCLEOTIDE SEQUENCE [LARGE SCALE GENOMIC DNA]</scope>
    <source>
        <strain evidence="3 4">HNM0663</strain>
    </source>
</reference>
<feature type="compositionally biased region" description="Low complexity" evidence="1">
    <location>
        <begin position="35"/>
        <end position="44"/>
    </location>
</feature>
<dbReference type="PROSITE" id="PS51257">
    <property type="entry name" value="PROKAR_LIPOPROTEIN"/>
    <property type="match status" value="1"/>
</dbReference>
<dbReference type="EMBL" id="JARWBG010000004">
    <property type="protein sequence ID" value="MDH2388366.1"/>
    <property type="molecule type" value="Genomic_DNA"/>
</dbReference>
<comment type="caution">
    <text evidence="3">The sequence shown here is derived from an EMBL/GenBank/DDBJ whole genome shotgun (WGS) entry which is preliminary data.</text>
</comment>
<evidence type="ECO:0000256" key="1">
    <source>
        <dbReference type="SAM" id="MobiDB-lite"/>
    </source>
</evidence>
<proteinExistence type="predicted"/>
<dbReference type="Proteomes" id="UP001223144">
    <property type="component" value="Unassembled WGS sequence"/>
</dbReference>
<accession>A0ABT6HJ48</accession>